<dbReference type="InterPro" id="IPR047176">
    <property type="entry name" value="FRMD4A/B"/>
</dbReference>
<organism evidence="2 3">
    <name type="scientific">Brugia timori</name>
    <dbReference type="NCBI Taxonomy" id="42155"/>
    <lineage>
        <taxon>Eukaryota</taxon>
        <taxon>Metazoa</taxon>
        <taxon>Ecdysozoa</taxon>
        <taxon>Nematoda</taxon>
        <taxon>Chromadorea</taxon>
        <taxon>Rhabditida</taxon>
        <taxon>Spirurina</taxon>
        <taxon>Spiruromorpha</taxon>
        <taxon>Filarioidea</taxon>
        <taxon>Onchocercidae</taxon>
        <taxon>Brugia</taxon>
    </lineage>
</organism>
<dbReference type="InterPro" id="IPR018980">
    <property type="entry name" value="FERM_PH-like_C"/>
</dbReference>
<name>A0A3P7W1T4_9BILA</name>
<dbReference type="EMBL" id="UZAG01001511">
    <property type="protein sequence ID" value="VDO11478.1"/>
    <property type="molecule type" value="Genomic_DNA"/>
</dbReference>
<dbReference type="Pfam" id="PF09380">
    <property type="entry name" value="FERM_C"/>
    <property type="match status" value="1"/>
</dbReference>
<dbReference type="InterPro" id="IPR011993">
    <property type="entry name" value="PH-like_dom_sf"/>
</dbReference>
<evidence type="ECO:0000313" key="2">
    <source>
        <dbReference type="EMBL" id="VDO11478.1"/>
    </source>
</evidence>
<proteinExistence type="predicted"/>
<evidence type="ECO:0000259" key="1">
    <source>
        <dbReference type="Pfam" id="PF09380"/>
    </source>
</evidence>
<gene>
    <name evidence="2" type="ORF">BTMF_LOCUS1970</name>
</gene>
<dbReference type="PANTHER" id="PTHR46079:SF2">
    <property type="entry name" value="FERM DOMAIN-CONTAINING PROTEIN"/>
    <property type="match status" value="1"/>
</dbReference>
<dbReference type="GO" id="GO:0090162">
    <property type="term" value="P:establishment of epithelial cell polarity"/>
    <property type="evidence" value="ECO:0007669"/>
    <property type="project" value="InterPro"/>
</dbReference>
<dbReference type="PANTHER" id="PTHR46079">
    <property type="entry name" value="FERM DOMAIN-CONTAINING PROTEIN 4"/>
    <property type="match status" value="1"/>
</dbReference>
<keyword evidence="3" id="KW-1185">Reference proteome</keyword>
<accession>A0A3P7W1T4</accession>
<sequence length="94" mass="11048">MLDNLYYRDRKFSIEVRNTRLAVFRVSISRRSVASSAIQVHAFYCDTNFLCKTIWSTAIALHQFYLDQRTCCSLFTILIIKSLHVYQVPFVVFS</sequence>
<dbReference type="Gene3D" id="2.30.29.30">
    <property type="entry name" value="Pleckstrin-homology domain (PH domain)/Phosphotyrosine-binding domain (PTB)"/>
    <property type="match status" value="1"/>
</dbReference>
<protein>
    <recommendedName>
        <fullName evidence="1">FERM C-terminal PH-like domain-containing protein</fullName>
    </recommendedName>
</protein>
<reference evidence="2 3" key="1">
    <citation type="submission" date="2018-11" db="EMBL/GenBank/DDBJ databases">
        <authorList>
            <consortium name="Pathogen Informatics"/>
        </authorList>
    </citation>
    <scope>NUCLEOTIDE SEQUENCE [LARGE SCALE GENOMIC DNA]</scope>
</reference>
<dbReference type="SUPFAM" id="SSF50729">
    <property type="entry name" value="PH domain-like"/>
    <property type="match status" value="1"/>
</dbReference>
<feature type="domain" description="FERM C-terminal PH-like" evidence="1">
    <location>
        <begin position="3"/>
        <end position="69"/>
    </location>
</feature>
<dbReference type="Proteomes" id="UP000280834">
    <property type="component" value="Unassembled WGS sequence"/>
</dbReference>
<evidence type="ECO:0000313" key="3">
    <source>
        <dbReference type="Proteomes" id="UP000280834"/>
    </source>
</evidence>
<dbReference type="AlphaFoldDB" id="A0A3P7W1T4"/>